<proteinExistence type="predicted"/>
<organism evidence="1 2">
    <name type="scientific">Mycobacterium kyorinense</name>
    <dbReference type="NCBI Taxonomy" id="487514"/>
    <lineage>
        <taxon>Bacteria</taxon>
        <taxon>Bacillati</taxon>
        <taxon>Actinomycetota</taxon>
        <taxon>Actinomycetes</taxon>
        <taxon>Mycobacteriales</taxon>
        <taxon>Mycobacteriaceae</taxon>
        <taxon>Mycobacterium</taxon>
    </lineage>
</organism>
<sequence>MIGSIVAGIVIVGAIVIAQRPWESKSYKDCIAANQSAVGGIATPGYTQKDLETYCANGR</sequence>
<evidence type="ECO:0000313" key="2">
    <source>
        <dbReference type="Proteomes" id="UP000193487"/>
    </source>
</evidence>
<reference evidence="1 2" key="1">
    <citation type="submission" date="2016-01" db="EMBL/GenBank/DDBJ databases">
        <title>The new phylogeny of the genus Mycobacterium.</title>
        <authorList>
            <person name="Tarcisio F."/>
            <person name="Conor M."/>
            <person name="Antonella G."/>
            <person name="Elisabetta G."/>
            <person name="Giulia F.S."/>
            <person name="Sara T."/>
            <person name="Anna F."/>
            <person name="Clotilde B."/>
            <person name="Roberto B."/>
            <person name="Veronica D.S."/>
            <person name="Fabio R."/>
            <person name="Monica P."/>
            <person name="Olivier J."/>
            <person name="Enrico T."/>
            <person name="Nicola S."/>
        </authorList>
    </citation>
    <scope>NUCLEOTIDE SEQUENCE [LARGE SCALE GENOMIC DNA]</scope>
    <source>
        <strain evidence="1 2">DSM 45166</strain>
    </source>
</reference>
<gene>
    <name evidence="1" type="ORF">AWC14_08050</name>
</gene>
<dbReference type="RefSeq" id="WP_142281738.1">
    <property type="nucleotide sequence ID" value="NZ_BBKA01000013.1"/>
</dbReference>
<dbReference type="Proteomes" id="UP000193487">
    <property type="component" value="Unassembled WGS sequence"/>
</dbReference>
<evidence type="ECO:0000313" key="1">
    <source>
        <dbReference type="EMBL" id="ORW01383.1"/>
    </source>
</evidence>
<comment type="caution">
    <text evidence="1">The sequence shown here is derived from an EMBL/GenBank/DDBJ whole genome shotgun (WGS) entry which is preliminary data.</text>
</comment>
<protein>
    <submittedName>
        <fullName evidence="1">Uncharacterized protein</fullName>
    </submittedName>
</protein>
<dbReference type="EMBL" id="LQPE01000140">
    <property type="protein sequence ID" value="ORW01383.1"/>
    <property type="molecule type" value="Genomic_DNA"/>
</dbReference>
<accession>A0A1X1XRA9</accession>
<keyword evidence="2" id="KW-1185">Reference proteome</keyword>
<name>A0A1X1XRA9_9MYCO</name>
<dbReference type="AlphaFoldDB" id="A0A1X1XRA9"/>